<evidence type="ECO:0000256" key="2">
    <source>
        <dbReference type="ARBA" id="ARBA00012224"/>
    </source>
</evidence>
<evidence type="ECO:0000256" key="5">
    <source>
        <dbReference type="ARBA" id="ARBA00037974"/>
    </source>
</evidence>
<dbReference type="PANTHER" id="PTHR43525:SF2">
    <property type="entry name" value="CYSTATHIONINE BETA-LYASE-RELATED"/>
    <property type="match status" value="1"/>
</dbReference>
<organism evidence="7">
    <name type="scientific">metagenome</name>
    <dbReference type="NCBI Taxonomy" id="256318"/>
    <lineage>
        <taxon>unclassified sequences</taxon>
        <taxon>metagenomes</taxon>
    </lineage>
</organism>
<dbReference type="EC" id="4.4.1.13" evidence="2"/>
<dbReference type="Pfam" id="PF00155">
    <property type="entry name" value="Aminotran_1_2"/>
    <property type="match status" value="1"/>
</dbReference>
<dbReference type="InterPro" id="IPR004839">
    <property type="entry name" value="Aminotransferase_I/II_large"/>
</dbReference>
<dbReference type="GO" id="GO:0030170">
    <property type="term" value="F:pyridoxal phosphate binding"/>
    <property type="evidence" value="ECO:0007669"/>
    <property type="project" value="InterPro"/>
</dbReference>
<dbReference type="EMBL" id="CZKB01000025">
    <property type="protein sequence ID" value="CUR61812.1"/>
    <property type="molecule type" value="Genomic_DNA"/>
</dbReference>
<evidence type="ECO:0000256" key="3">
    <source>
        <dbReference type="ARBA" id="ARBA00022898"/>
    </source>
</evidence>
<keyword evidence="4 7" id="KW-0456">Lyase</keyword>
<comment type="cofactor">
    <cofactor evidence="1">
        <name>pyridoxal 5'-phosphate</name>
        <dbReference type="ChEBI" id="CHEBI:597326"/>
    </cofactor>
</comment>
<name>A0A2P2CKW8_9ZZZZ</name>
<dbReference type="Gene3D" id="3.90.1150.10">
    <property type="entry name" value="Aspartate Aminotransferase, domain 1"/>
    <property type="match status" value="1"/>
</dbReference>
<protein>
    <recommendedName>
        <fullName evidence="2">cysteine-S-conjugate beta-lyase</fullName>
        <ecNumber evidence="2">4.4.1.13</ecNumber>
    </recommendedName>
</protein>
<feature type="domain" description="Aminotransferase class I/classII large" evidence="6">
    <location>
        <begin position="47"/>
        <end position="389"/>
    </location>
</feature>
<dbReference type="GO" id="GO:0047804">
    <property type="term" value="F:cysteine-S-conjugate beta-lyase activity"/>
    <property type="evidence" value="ECO:0007669"/>
    <property type="project" value="UniProtKB-EC"/>
</dbReference>
<accession>A0A2P2CKW8</accession>
<evidence type="ECO:0000256" key="1">
    <source>
        <dbReference type="ARBA" id="ARBA00001933"/>
    </source>
</evidence>
<dbReference type="CDD" id="cd00609">
    <property type="entry name" value="AAT_like"/>
    <property type="match status" value="1"/>
</dbReference>
<reference evidence="7" key="1">
    <citation type="submission" date="2015-08" db="EMBL/GenBank/DDBJ databases">
        <authorList>
            <person name="Babu N.S."/>
            <person name="Beckwith C.J."/>
            <person name="Beseler K.G."/>
            <person name="Brison A."/>
            <person name="Carone J.V."/>
            <person name="Caskin T.P."/>
            <person name="Diamond M."/>
            <person name="Durham M.E."/>
            <person name="Foxe J.M."/>
            <person name="Go M."/>
            <person name="Henderson B.A."/>
            <person name="Jones I.B."/>
            <person name="McGettigan J.A."/>
            <person name="Micheletti S.J."/>
            <person name="Nasrallah M.E."/>
            <person name="Ortiz D."/>
            <person name="Piller C.R."/>
            <person name="Privatt S.R."/>
            <person name="Schneider S.L."/>
            <person name="Sharp S."/>
            <person name="Smith T.C."/>
            <person name="Stanton J.D."/>
            <person name="Ullery H.E."/>
            <person name="Wilson R.J."/>
            <person name="Serrano M.G."/>
            <person name="Buck G."/>
            <person name="Lee V."/>
            <person name="Wang Y."/>
            <person name="Carvalho R."/>
            <person name="Voegtly L."/>
            <person name="Shi R."/>
            <person name="Duckworth R."/>
            <person name="Johnson A."/>
            <person name="Loviza R."/>
            <person name="Walstead R."/>
            <person name="Shah Z."/>
            <person name="Kiflezghi M."/>
            <person name="Wade K."/>
            <person name="Ball S.L."/>
            <person name="Bradley K.W."/>
            <person name="Asai D.J."/>
            <person name="Bowman C.A."/>
            <person name="Russell D.A."/>
            <person name="Pope W.H."/>
            <person name="Jacobs-Sera D."/>
            <person name="Hendrix R.W."/>
            <person name="Hatfull G.F."/>
        </authorList>
    </citation>
    <scope>NUCLEOTIDE SEQUENCE</scope>
</reference>
<dbReference type="AlphaFoldDB" id="A0A2P2CKW8"/>
<proteinExistence type="inferred from homology"/>
<dbReference type="InterPro" id="IPR051798">
    <property type="entry name" value="Class-II_PLP-Dep_Aminotrans"/>
</dbReference>
<comment type="similarity">
    <text evidence="5">Belongs to the class-II pyridoxal-phosphate-dependent aminotransferase family. MalY/PatB cystathionine beta-lyase subfamily.</text>
</comment>
<dbReference type="InterPro" id="IPR015422">
    <property type="entry name" value="PyrdxlP-dep_Trfase_small"/>
</dbReference>
<dbReference type="Gene3D" id="3.40.640.10">
    <property type="entry name" value="Type I PLP-dependent aspartate aminotransferase-like (Major domain)"/>
    <property type="match status" value="1"/>
</dbReference>
<gene>
    <name evidence="7" type="ORF">NOCA150112</name>
</gene>
<dbReference type="PANTHER" id="PTHR43525">
    <property type="entry name" value="PROTEIN MALY"/>
    <property type="match status" value="1"/>
</dbReference>
<dbReference type="SUPFAM" id="SSF53383">
    <property type="entry name" value="PLP-dependent transferases"/>
    <property type="match status" value="1"/>
</dbReference>
<dbReference type="InterPro" id="IPR015421">
    <property type="entry name" value="PyrdxlP-dep_Trfase_major"/>
</dbReference>
<keyword evidence="3" id="KW-0663">Pyridoxal phosphate</keyword>
<evidence type="ECO:0000256" key="4">
    <source>
        <dbReference type="ARBA" id="ARBA00023239"/>
    </source>
</evidence>
<dbReference type="InterPro" id="IPR015424">
    <property type="entry name" value="PyrdxlP-dep_Trfase"/>
</dbReference>
<evidence type="ECO:0000259" key="6">
    <source>
        <dbReference type="Pfam" id="PF00155"/>
    </source>
</evidence>
<evidence type="ECO:0000313" key="7">
    <source>
        <dbReference type="EMBL" id="CUR61812.1"/>
    </source>
</evidence>
<sequence>MPVTTTDPVPGAVDRRPVVDLTDEEARLKLPLKWGVPEGVIPAWVAEMDYAVDPVVLEAVQQMLADGITGYPLFGWDEALATSYAGWAARHFGWAPEPEAVHPVVDVTAGVRLAIDVLSGPGGVVFPTPGYNAQHGLASVTGRTEHLLEVPTSAERCEIDLDALDRLFAGGAQTLLLTQPHNPWGRVFTRSELEGIRDVVVAHGARVVSDEIHAPLVLPGAEHVSYLSIEGTADHAVAVVAASKAFNTAGLRCAQIVVPSAADRELLAAQPMSRNDSHSPVGAVAARAAYDHGDAWLASLVERLDQQRTLLGELLATHLPEVRMRPLEATYLAWLDASAYGHDDAAAIALERGRVMVSPGASYAPGTTGQVRLNIATSPDRLTEIVERLAKAWR</sequence>